<keyword evidence="1" id="KW-0413">Isomerase</keyword>
<dbReference type="InterPro" id="IPR014347">
    <property type="entry name" value="Tautomerase/MIF_sf"/>
</dbReference>
<evidence type="ECO:0000313" key="3">
    <source>
        <dbReference type="EMBL" id="GHE12866.1"/>
    </source>
</evidence>
<dbReference type="Pfam" id="PF01361">
    <property type="entry name" value="Tautomerase"/>
    <property type="match status" value="1"/>
</dbReference>
<feature type="domain" description="4-oxalocrotonate tautomerase-like" evidence="2">
    <location>
        <begin position="2"/>
        <end position="58"/>
    </location>
</feature>
<protein>
    <recommendedName>
        <fullName evidence="2">4-oxalocrotonate tautomerase-like domain-containing protein</fullName>
    </recommendedName>
</protein>
<dbReference type="SUPFAM" id="SSF55331">
    <property type="entry name" value="Tautomerase/MIF"/>
    <property type="match status" value="1"/>
</dbReference>
<evidence type="ECO:0000256" key="1">
    <source>
        <dbReference type="ARBA" id="ARBA00023235"/>
    </source>
</evidence>
<dbReference type="AlphaFoldDB" id="A0A919D5W8"/>
<dbReference type="EMBL" id="BMVG01000036">
    <property type="protein sequence ID" value="GHE12866.1"/>
    <property type="molecule type" value="Genomic_DNA"/>
</dbReference>
<evidence type="ECO:0000313" key="4">
    <source>
        <dbReference type="Proteomes" id="UP000655443"/>
    </source>
</evidence>
<comment type="caution">
    <text evidence="3">The sequence shown here is derived from an EMBL/GenBank/DDBJ whole genome shotgun (WGS) entry which is preliminary data.</text>
</comment>
<name>A0A919D5W8_9ACTN</name>
<organism evidence="3 4">
    <name type="scientific">Streptomyces alanosinicus</name>
    <dbReference type="NCBI Taxonomy" id="68171"/>
    <lineage>
        <taxon>Bacteria</taxon>
        <taxon>Bacillati</taxon>
        <taxon>Actinomycetota</taxon>
        <taxon>Actinomycetes</taxon>
        <taxon>Kitasatosporales</taxon>
        <taxon>Streptomycetaceae</taxon>
        <taxon>Streptomyces</taxon>
    </lineage>
</organism>
<evidence type="ECO:0000259" key="2">
    <source>
        <dbReference type="Pfam" id="PF01361"/>
    </source>
</evidence>
<accession>A0A919D5W8</accession>
<reference evidence="3" key="1">
    <citation type="journal article" date="2014" name="Int. J. Syst. Evol. Microbiol.">
        <title>Complete genome sequence of Corynebacterium casei LMG S-19264T (=DSM 44701T), isolated from a smear-ripened cheese.</title>
        <authorList>
            <consortium name="US DOE Joint Genome Institute (JGI-PGF)"/>
            <person name="Walter F."/>
            <person name="Albersmeier A."/>
            <person name="Kalinowski J."/>
            <person name="Ruckert C."/>
        </authorList>
    </citation>
    <scope>NUCLEOTIDE SEQUENCE</scope>
    <source>
        <strain evidence="3">JCM 4714</strain>
    </source>
</reference>
<dbReference type="Proteomes" id="UP000655443">
    <property type="component" value="Unassembled WGS sequence"/>
</dbReference>
<keyword evidence="4" id="KW-1185">Reference proteome</keyword>
<sequence>MPFISVRIFEERLDGTQDEEFIKNLTEAVTKTFGEESRSHTWVALEGTPAKRWGIAGRLGSKL</sequence>
<proteinExistence type="predicted"/>
<dbReference type="InterPro" id="IPR004370">
    <property type="entry name" value="4-OT-like_dom"/>
</dbReference>
<dbReference type="GO" id="GO:0016853">
    <property type="term" value="F:isomerase activity"/>
    <property type="evidence" value="ECO:0007669"/>
    <property type="project" value="UniProtKB-KW"/>
</dbReference>
<reference evidence="3" key="2">
    <citation type="submission" date="2020-09" db="EMBL/GenBank/DDBJ databases">
        <authorList>
            <person name="Sun Q."/>
            <person name="Ohkuma M."/>
        </authorList>
    </citation>
    <scope>NUCLEOTIDE SEQUENCE</scope>
    <source>
        <strain evidence="3">JCM 4714</strain>
    </source>
</reference>
<dbReference type="Gene3D" id="3.30.429.10">
    <property type="entry name" value="Macrophage Migration Inhibitory Factor"/>
    <property type="match status" value="1"/>
</dbReference>
<gene>
    <name evidence="3" type="ORF">GCM10010339_77960</name>
</gene>
<dbReference type="RefSeq" id="WP_189958325.1">
    <property type="nucleotide sequence ID" value="NZ_BMVG01000036.1"/>
</dbReference>